<dbReference type="Proteomes" id="UP001071230">
    <property type="component" value="Unassembled WGS sequence"/>
</dbReference>
<dbReference type="AlphaFoldDB" id="A0A8S0WAD7"/>
<accession>A0A8S0WAD7</accession>
<proteinExistence type="predicted"/>
<evidence type="ECO:0000313" key="4">
    <source>
        <dbReference type="Proteomes" id="UP001071230"/>
    </source>
</evidence>
<protein>
    <submittedName>
        <fullName evidence="2">Uncharacterized protein</fullName>
    </submittedName>
</protein>
<feature type="region of interest" description="Disordered" evidence="1">
    <location>
        <begin position="1"/>
        <end position="22"/>
    </location>
</feature>
<dbReference type="KEGG" id="aacx:DEACI_4182"/>
<dbReference type="Proteomes" id="UP000836597">
    <property type="component" value="Chromosome"/>
</dbReference>
<evidence type="ECO:0000313" key="3">
    <source>
        <dbReference type="EMBL" id="CEJ09312.1"/>
    </source>
</evidence>
<dbReference type="EMBL" id="CDGJ01000124">
    <property type="protein sequence ID" value="CEJ09312.1"/>
    <property type="molecule type" value="Genomic_DNA"/>
</dbReference>
<reference evidence="3" key="1">
    <citation type="submission" date="2014-11" db="EMBL/GenBank/DDBJ databases">
        <authorList>
            <person name="Hornung B.V."/>
        </authorList>
    </citation>
    <scope>NUCLEOTIDE SEQUENCE</scope>
    <source>
        <strain evidence="3">INE</strain>
    </source>
</reference>
<sequence length="80" mass="8973">MAYLPSGLEGRLPPTEPESWRLGDAPYGNLSQEIENVLQVHGYSIDTIIVDVMKTFKLKTLCHNVGFKKQDGYSSFQISI</sequence>
<gene>
    <name evidence="3" type="ORF">DEACI_3796</name>
    <name evidence="2" type="ORF">DEACI_4182</name>
</gene>
<reference evidence="2" key="2">
    <citation type="submission" date="2020-01" db="EMBL/GenBank/DDBJ databases">
        <authorList>
            <person name="Hornung B."/>
        </authorList>
    </citation>
    <scope>NUCLEOTIDE SEQUENCE</scope>
    <source>
        <strain evidence="2">PacBioINE</strain>
    </source>
</reference>
<evidence type="ECO:0000256" key="1">
    <source>
        <dbReference type="SAM" id="MobiDB-lite"/>
    </source>
</evidence>
<keyword evidence="4" id="KW-1185">Reference proteome</keyword>
<evidence type="ECO:0000313" key="2">
    <source>
        <dbReference type="EMBL" id="CAA7603359.1"/>
    </source>
</evidence>
<dbReference type="EMBL" id="LR746496">
    <property type="protein sequence ID" value="CAA7603359.1"/>
    <property type="molecule type" value="Genomic_DNA"/>
</dbReference>
<name>A0A8S0WAD7_9FIRM</name>
<organism evidence="2">
    <name type="scientific">Acididesulfobacillus acetoxydans</name>
    <dbReference type="NCBI Taxonomy" id="1561005"/>
    <lineage>
        <taxon>Bacteria</taxon>
        <taxon>Bacillati</taxon>
        <taxon>Bacillota</taxon>
        <taxon>Clostridia</taxon>
        <taxon>Eubacteriales</taxon>
        <taxon>Peptococcaceae</taxon>
        <taxon>Acididesulfobacillus</taxon>
    </lineage>
</organism>